<feature type="signal peptide" evidence="1">
    <location>
        <begin position="1"/>
        <end position="21"/>
    </location>
</feature>
<dbReference type="Proteomes" id="UP000280405">
    <property type="component" value="Unassembled WGS sequence"/>
</dbReference>
<feature type="chain" id="PRO_5017422958" description="Lipoprotein" evidence="1">
    <location>
        <begin position="22"/>
        <end position="143"/>
    </location>
</feature>
<reference evidence="2 3" key="1">
    <citation type="submission" date="2018-09" db="EMBL/GenBank/DDBJ databases">
        <title>The draft genome of Acinetobacter spp. strains.</title>
        <authorList>
            <person name="Qin J."/>
            <person name="Feng Y."/>
            <person name="Zong Z."/>
        </authorList>
    </citation>
    <scope>NUCLEOTIDE SEQUENCE [LARGE SCALE GENOMIC DNA]</scope>
    <source>
        <strain evidence="2 3">WCHAc060115</strain>
    </source>
</reference>
<dbReference type="RefSeq" id="WP_120384040.1">
    <property type="nucleotide sequence ID" value="NZ_RAXT01000015.1"/>
</dbReference>
<dbReference type="OrthoDB" id="6647798at2"/>
<comment type="caution">
    <text evidence="2">The sequence shown here is derived from an EMBL/GenBank/DDBJ whole genome shotgun (WGS) entry which is preliminary data.</text>
</comment>
<sequence>MNSSNTVAYKIAKLTKLSAIAATAILVTACATTVKPTYVSPTQYQAMNCAQLAAEFDRIQQYINNGVQPAKSTGVGVGLGLGGGWGSGGWGWGIGPSISVNMGQSSNTKKTELSRLYGEQDALSQAAQFKNCPYVPKRQVTQK</sequence>
<dbReference type="EMBL" id="RAXT01000015">
    <property type="protein sequence ID" value="RKG37959.1"/>
    <property type="molecule type" value="Genomic_DNA"/>
</dbReference>
<dbReference type="AlphaFoldDB" id="A0A3A8EUX3"/>
<evidence type="ECO:0000256" key="1">
    <source>
        <dbReference type="SAM" id="SignalP"/>
    </source>
</evidence>
<protein>
    <recommendedName>
        <fullName evidence="4">Lipoprotein</fullName>
    </recommendedName>
</protein>
<evidence type="ECO:0000313" key="3">
    <source>
        <dbReference type="Proteomes" id="UP000280405"/>
    </source>
</evidence>
<evidence type="ECO:0008006" key="4">
    <source>
        <dbReference type="Google" id="ProtNLM"/>
    </source>
</evidence>
<evidence type="ECO:0000313" key="2">
    <source>
        <dbReference type="EMBL" id="RKG37959.1"/>
    </source>
</evidence>
<organism evidence="2 3">
    <name type="scientific">Acinetobacter rongchengensis</name>
    <dbReference type="NCBI Taxonomy" id="2419601"/>
    <lineage>
        <taxon>Bacteria</taxon>
        <taxon>Pseudomonadati</taxon>
        <taxon>Pseudomonadota</taxon>
        <taxon>Gammaproteobacteria</taxon>
        <taxon>Moraxellales</taxon>
        <taxon>Moraxellaceae</taxon>
        <taxon>Acinetobacter</taxon>
    </lineage>
</organism>
<name>A0A3A8EUX3_9GAMM</name>
<accession>A0A3A8EUX3</accession>
<keyword evidence="1" id="KW-0732">Signal</keyword>
<proteinExistence type="predicted"/>
<keyword evidence="3" id="KW-1185">Reference proteome</keyword>
<gene>
    <name evidence="2" type="ORF">D7V20_09425</name>
</gene>